<comment type="caution">
    <text evidence="1">The sequence shown here is derived from an EMBL/GenBank/DDBJ whole genome shotgun (WGS) entry which is preliminary data.</text>
</comment>
<dbReference type="AlphaFoldDB" id="A0A398CL07"/>
<reference evidence="1 2" key="1">
    <citation type="submission" date="2018-09" db="EMBL/GenBank/DDBJ databases">
        <title>Cohnella cavernae sp. nov., isolated from a karst cave.</title>
        <authorList>
            <person name="Zhu H."/>
        </authorList>
    </citation>
    <scope>NUCLEOTIDE SEQUENCE [LARGE SCALE GENOMIC DNA]</scope>
    <source>
        <strain evidence="1 2">K2E09-144</strain>
    </source>
</reference>
<accession>A0A398CL07</accession>
<keyword evidence="2" id="KW-1185">Reference proteome</keyword>
<name>A0A398CL07_9BACL</name>
<protein>
    <submittedName>
        <fullName evidence="1">Uncharacterized protein</fullName>
    </submittedName>
</protein>
<dbReference type="Proteomes" id="UP000266340">
    <property type="component" value="Unassembled WGS sequence"/>
</dbReference>
<sequence>MRSAYLCRDRERFFKERRPGRVTLGSARFGNVEIGHLPRAKFDAQSAISLGYKPIEQGLDRELTGGLRLPEHLQLVAPGDSGIEIPWRESQRQNHCDGRHSREAANYAVDRFEASKGCPQKDVE</sequence>
<dbReference type="EMBL" id="QXJM01000039">
    <property type="protein sequence ID" value="RIE01919.1"/>
    <property type="molecule type" value="Genomic_DNA"/>
</dbReference>
<proteinExistence type="predicted"/>
<evidence type="ECO:0000313" key="2">
    <source>
        <dbReference type="Proteomes" id="UP000266340"/>
    </source>
</evidence>
<gene>
    <name evidence="1" type="ORF">D3H35_14160</name>
</gene>
<evidence type="ECO:0000313" key="1">
    <source>
        <dbReference type="EMBL" id="RIE01919.1"/>
    </source>
</evidence>
<organism evidence="1 2">
    <name type="scientific">Cohnella faecalis</name>
    <dbReference type="NCBI Taxonomy" id="2315694"/>
    <lineage>
        <taxon>Bacteria</taxon>
        <taxon>Bacillati</taxon>
        <taxon>Bacillota</taxon>
        <taxon>Bacilli</taxon>
        <taxon>Bacillales</taxon>
        <taxon>Paenibacillaceae</taxon>
        <taxon>Cohnella</taxon>
    </lineage>
</organism>